<evidence type="ECO:0000256" key="1">
    <source>
        <dbReference type="SAM" id="Phobius"/>
    </source>
</evidence>
<reference evidence="2" key="1">
    <citation type="submission" date="2023-01" db="EMBL/GenBank/DDBJ databases">
        <title>Complete genome sequence of Planctobacterium marinum strain Dej080120_11.</title>
        <authorList>
            <person name="Ueki S."/>
            <person name="Maruyama F."/>
        </authorList>
    </citation>
    <scope>NUCLEOTIDE SEQUENCE</scope>
    <source>
        <strain evidence="2">Dej080120_11</strain>
    </source>
</reference>
<evidence type="ECO:0000313" key="3">
    <source>
        <dbReference type="Proteomes" id="UP001333710"/>
    </source>
</evidence>
<organism evidence="2 3">
    <name type="scientific">Planctobacterium marinum</name>
    <dbReference type="NCBI Taxonomy" id="1631968"/>
    <lineage>
        <taxon>Bacteria</taxon>
        <taxon>Pseudomonadati</taxon>
        <taxon>Pseudomonadota</taxon>
        <taxon>Gammaproteobacteria</taxon>
        <taxon>Alteromonadales</taxon>
        <taxon>Alteromonadaceae</taxon>
        <taxon>Planctobacterium</taxon>
    </lineage>
</organism>
<dbReference type="AlphaFoldDB" id="A0AA48KQS0"/>
<protein>
    <submittedName>
        <fullName evidence="2">Uncharacterized protein</fullName>
    </submittedName>
</protein>
<dbReference type="RefSeq" id="WP_338294156.1">
    <property type="nucleotide sequence ID" value="NZ_AP027272.1"/>
</dbReference>
<sequence length="322" mass="36324">MMSKKTGFLVVLSVVILTTVLIVFRLFSYDETAEVSVKSNAADVSAMESIASDVLLVDSVSNDAEIAINNTDKVETVKEGTSANPSVQGEIMDVSEFLALYGPKKEPEKTDMSDEELLDFALSAIDRLNALYGSSLRADRYSIEQLVLIGKFMKGLPLSEDKLADLLPFYLDINLRIHVEDLRIAEQEGGVYVGKEEWIAAHAYQDDIDYWETLVSEGDIYATRLLGNFYNSANYVDKVIQTYEEGLLKSKRGEHDAAIARALADLYKVEDEFTAAVYYLVSKEHMGSNFIFHEMEELVEKFDRNELLKEAREKYEQLEINN</sequence>
<keyword evidence="3" id="KW-1185">Reference proteome</keyword>
<evidence type="ECO:0000313" key="2">
    <source>
        <dbReference type="EMBL" id="BDX08071.1"/>
    </source>
</evidence>
<proteinExistence type="predicted"/>
<keyword evidence="1" id="KW-0472">Membrane</keyword>
<feature type="transmembrane region" description="Helical" evidence="1">
    <location>
        <begin position="7"/>
        <end position="27"/>
    </location>
</feature>
<accession>A0AA48KQS0</accession>
<gene>
    <name evidence="2" type="ORF">MACH26_35920</name>
</gene>
<name>A0AA48KQS0_9ALTE</name>
<keyword evidence="1" id="KW-1133">Transmembrane helix</keyword>
<dbReference type="Proteomes" id="UP001333710">
    <property type="component" value="Chromosome"/>
</dbReference>
<dbReference type="EMBL" id="AP027272">
    <property type="protein sequence ID" value="BDX08071.1"/>
    <property type="molecule type" value="Genomic_DNA"/>
</dbReference>
<dbReference type="KEGG" id="pmaw:MACH26_35920"/>
<keyword evidence="1" id="KW-0812">Transmembrane</keyword>